<sequence>MKVGIIGSGEVGQRLGDGFIELGHEVKIGTRDPQKLEAWVEKHSNNRKASSGSFAEAAEFGEDIIAIATLWTGTQSAIEMAGGPASFAGKVVIDVTNPLDYSSTPPRLAVGHTDSAGETVQRLLPDAKVVKAFNTVGNPLMLHPDFPGGRPTMFVCGNDDGAKKTVCDIAFSLGWETVDVGGIEGARLLEPLAMLWIVHYFRTNNGNHAFKLLRK</sequence>
<dbReference type="InterPro" id="IPR036291">
    <property type="entry name" value="NAD(P)-bd_dom_sf"/>
</dbReference>
<evidence type="ECO:0000313" key="3">
    <source>
        <dbReference type="EMBL" id="AIF82097.1"/>
    </source>
</evidence>
<protein>
    <submittedName>
        <fullName evidence="3">Putative dinucleotide-binding enzyme</fullName>
    </submittedName>
</protein>
<dbReference type="RefSeq" id="WP_148699168.1">
    <property type="nucleotide sequence ID" value="NZ_CP007174.1"/>
</dbReference>
<keyword evidence="1" id="KW-0560">Oxidoreductase</keyword>
<dbReference type="PANTHER" id="PTHR14239">
    <property type="entry name" value="DUDULIN-RELATED"/>
    <property type="match status" value="1"/>
</dbReference>
<dbReference type="InterPro" id="IPR028939">
    <property type="entry name" value="P5C_Rdtase_cat_N"/>
</dbReference>
<proteinExistence type="predicted"/>
<dbReference type="OrthoDB" id="8635at2157"/>
<dbReference type="SUPFAM" id="SSF51735">
    <property type="entry name" value="NAD(P)-binding Rossmann-fold domains"/>
    <property type="match status" value="1"/>
</dbReference>
<dbReference type="GeneID" id="41595967"/>
<dbReference type="PANTHER" id="PTHR14239:SF10">
    <property type="entry name" value="REDUCTASE"/>
    <property type="match status" value="1"/>
</dbReference>
<evidence type="ECO:0000256" key="1">
    <source>
        <dbReference type="ARBA" id="ARBA00023002"/>
    </source>
</evidence>
<accession>A0A075MMN4</accession>
<dbReference type="Proteomes" id="UP000028194">
    <property type="component" value="Chromosome"/>
</dbReference>
<dbReference type="HOGENOM" id="CLU_076368_2_0_2"/>
<dbReference type="Pfam" id="PF03807">
    <property type="entry name" value="F420_oxidored"/>
    <property type="match status" value="1"/>
</dbReference>
<dbReference type="AlphaFoldDB" id="A0A075MMN4"/>
<evidence type="ECO:0000313" key="4">
    <source>
        <dbReference type="Proteomes" id="UP000028194"/>
    </source>
</evidence>
<evidence type="ECO:0000259" key="2">
    <source>
        <dbReference type="Pfam" id="PF03807"/>
    </source>
</evidence>
<name>A0A075MMN4_9ARCH</name>
<reference evidence="3 4" key="1">
    <citation type="journal article" date="2014" name="PLoS ONE">
        <title>Genome Sequence of Candidatus Nitrososphaera evergladensis from Group I.1b Enriched from Everglades Soil Reveals Novel Genomic Features of the Ammonia-Oxidizing Archaea.</title>
        <authorList>
            <person name="Zhalnina K.V."/>
            <person name="Dias R."/>
            <person name="Leonard M.T."/>
            <person name="Dorr de Quadros P."/>
            <person name="Camargo F.A."/>
            <person name="Drew J.C."/>
            <person name="Farmerie W.G."/>
            <person name="Daroub S.H."/>
            <person name="Triplett E.W."/>
        </authorList>
    </citation>
    <scope>NUCLEOTIDE SEQUENCE [LARGE SCALE GENOMIC DNA]</scope>
    <source>
        <strain evidence="3 4">SR1</strain>
    </source>
</reference>
<dbReference type="Gene3D" id="3.40.50.720">
    <property type="entry name" value="NAD(P)-binding Rossmann-like Domain"/>
    <property type="match status" value="1"/>
</dbReference>
<dbReference type="STRING" id="1459636.NTE_00013"/>
<feature type="domain" description="Pyrroline-5-carboxylate reductase catalytic N-terminal" evidence="2">
    <location>
        <begin position="2"/>
        <end position="98"/>
    </location>
</feature>
<dbReference type="EMBL" id="CP007174">
    <property type="protein sequence ID" value="AIF82097.1"/>
    <property type="molecule type" value="Genomic_DNA"/>
</dbReference>
<keyword evidence="4" id="KW-1185">Reference proteome</keyword>
<organism evidence="3 4">
    <name type="scientific">Candidatus Nitrososphaera evergladensis SR1</name>
    <dbReference type="NCBI Taxonomy" id="1459636"/>
    <lineage>
        <taxon>Archaea</taxon>
        <taxon>Nitrososphaerota</taxon>
        <taxon>Nitrososphaeria</taxon>
        <taxon>Nitrososphaerales</taxon>
        <taxon>Nitrososphaeraceae</taxon>
        <taxon>Nitrososphaera</taxon>
    </lineage>
</organism>
<dbReference type="eggNOG" id="arCOG00457">
    <property type="taxonomic scope" value="Archaea"/>
</dbReference>
<dbReference type="GO" id="GO:0016491">
    <property type="term" value="F:oxidoreductase activity"/>
    <property type="evidence" value="ECO:0007669"/>
    <property type="project" value="UniProtKB-KW"/>
</dbReference>
<dbReference type="KEGG" id="nev:NTE_00013"/>
<gene>
    <name evidence="3" type="ORF">NTE_00013</name>
</gene>
<dbReference type="InterPro" id="IPR051267">
    <property type="entry name" value="STEAP_metalloreductase"/>
</dbReference>